<keyword evidence="4" id="KW-1185">Reference proteome</keyword>
<keyword evidence="2" id="KW-1133">Transmembrane helix</keyword>
<evidence type="ECO:0000313" key="3">
    <source>
        <dbReference type="EMBL" id="BCR05763.1"/>
    </source>
</evidence>
<dbReference type="Proteomes" id="UP001319827">
    <property type="component" value="Chromosome"/>
</dbReference>
<gene>
    <name evidence="3" type="primary">pulG</name>
    <name evidence="3" type="ORF">DESUT3_28320</name>
</gene>
<accession>A0ABM8HUT7</accession>
<evidence type="ECO:0000256" key="2">
    <source>
        <dbReference type="SAM" id="Phobius"/>
    </source>
</evidence>
<dbReference type="InterPro" id="IPR045584">
    <property type="entry name" value="Pilin-like"/>
</dbReference>
<dbReference type="Pfam" id="PF07963">
    <property type="entry name" value="N_methyl"/>
    <property type="match status" value="1"/>
</dbReference>
<organism evidence="3 4">
    <name type="scientific">Desulfuromonas versatilis</name>
    <dbReference type="NCBI Taxonomy" id="2802975"/>
    <lineage>
        <taxon>Bacteria</taxon>
        <taxon>Pseudomonadati</taxon>
        <taxon>Thermodesulfobacteriota</taxon>
        <taxon>Desulfuromonadia</taxon>
        <taxon>Desulfuromonadales</taxon>
        <taxon>Desulfuromonadaceae</taxon>
        <taxon>Desulfuromonas</taxon>
    </lineage>
</organism>
<feature type="transmembrane region" description="Helical" evidence="2">
    <location>
        <begin position="12"/>
        <end position="36"/>
    </location>
</feature>
<dbReference type="PROSITE" id="PS00409">
    <property type="entry name" value="PROKAR_NTER_METHYL"/>
    <property type="match status" value="1"/>
</dbReference>
<dbReference type="RefSeq" id="WP_221249167.1">
    <property type="nucleotide sequence ID" value="NZ_AP024355.1"/>
</dbReference>
<reference evidence="3 4" key="1">
    <citation type="journal article" date="2016" name="C (Basel)">
        <title>Selective Growth of and Electricity Production by Marine Exoelectrogenic Bacteria in Self-Aggregated Hydrogel of Microbially Reduced Graphene Oxide.</title>
        <authorList>
            <person name="Yoshida N."/>
            <person name="Goto Y."/>
            <person name="Miyata Y."/>
        </authorList>
    </citation>
    <scope>NUCLEOTIDE SEQUENCE [LARGE SCALE GENOMIC DNA]</scope>
    <source>
        <strain evidence="3 4">NIT-T3</strain>
    </source>
</reference>
<sequence>MNKAFNPRGQRGLTLVELIIAMAILAILAAAVLPMAEVTVKRTKELELRRALRTIRTAIDDYHADFLKAAYPEAGQPRRYTPAIDETGYPEELEDLVEGTDWGGLYQFKKKYLRRIPKDPFDKYDEGWGLRSYADEPDSTVYGGEDIYDVYSQSEETALDGTIYNTW</sequence>
<dbReference type="PANTHER" id="PTHR30093">
    <property type="entry name" value="GENERAL SECRETION PATHWAY PROTEIN G"/>
    <property type="match status" value="1"/>
</dbReference>
<keyword evidence="1" id="KW-0488">Methylation</keyword>
<dbReference type="NCBIfam" id="TIGR02532">
    <property type="entry name" value="IV_pilin_GFxxxE"/>
    <property type="match status" value="1"/>
</dbReference>
<name>A0ABM8HUT7_9BACT</name>
<dbReference type="SUPFAM" id="SSF54523">
    <property type="entry name" value="Pili subunits"/>
    <property type="match status" value="1"/>
</dbReference>
<dbReference type="EMBL" id="AP024355">
    <property type="protein sequence ID" value="BCR05763.1"/>
    <property type="molecule type" value="Genomic_DNA"/>
</dbReference>
<keyword evidence="2" id="KW-0812">Transmembrane</keyword>
<dbReference type="InterPro" id="IPR012902">
    <property type="entry name" value="N_methyl_site"/>
</dbReference>
<dbReference type="Gene3D" id="3.30.700.10">
    <property type="entry name" value="Glycoprotein, Type 4 Pilin"/>
    <property type="match status" value="1"/>
</dbReference>
<protein>
    <submittedName>
        <fullName evidence="3">Type II secretion system pseudopilin PulG</fullName>
    </submittedName>
</protein>
<dbReference type="InterPro" id="IPR000983">
    <property type="entry name" value="Bac_GSPG_pilin"/>
</dbReference>
<evidence type="ECO:0000313" key="4">
    <source>
        <dbReference type="Proteomes" id="UP001319827"/>
    </source>
</evidence>
<reference evidence="3 4" key="2">
    <citation type="journal article" date="2021" name="Int. J. Syst. Evol. Microbiol.">
        <title>Isolation and Polyphasic Characterization of Desulfuromonas versatilis sp. Nov., an Electrogenic Bacteria Capable of Versatile Metabolism Isolated from a Graphene Oxide-Reducing Enrichment Culture.</title>
        <authorList>
            <person name="Xie L."/>
            <person name="Yoshida N."/>
            <person name="Ishii S."/>
            <person name="Meng L."/>
        </authorList>
    </citation>
    <scope>NUCLEOTIDE SEQUENCE [LARGE SCALE GENOMIC DNA]</scope>
    <source>
        <strain evidence="3 4">NIT-T3</strain>
    </source>
</reference>
<keyword evidence="2" id="KW-0472">Membrane</keyword>
<dbReference type="PRINTS" id="PR00813">
    <property type="entry name" value="BCTERIALGSPG"/>
</dbReference>
<dbReference type="PANTHER" id="PTHR30093:SF47">
    <property type="entry name" value="TYPE IV PILUS NON-CORE MINOR PILIN PILE"/>
    <property type="match status" value="1"/>
</dbReference>
<evidence type="ECO:0000256" key="1">
    <source>
        <dbReference type="ARBA" id="ARBA00022481"/>
    </source>
</evidence>
<proteinExistence type="predicted"/>